<name>A0A6N8IGR8_9ACTN</name>
<accession>A0A6N8IGR8</accession>
<gene>
    <name evidence="1" type="ORF">GO738_06505</name>
</gene>
<proteinExistence type="predicted"/>
<organism evidence="1 2">
    <name type="scientific">Gordonibacter urolithinfaciens</name>
    <dbReference type="NCBI Taxonomy" id="1335613"/>
    <lineage>
        <taxon>Bacteria</taxon>
        <taxon>Bacillati</taxon>
        <taxon>Actinomycetota</taxon>
        <taxon>Coriobacteriia</taxon>
        <taxon>Eggerthellales</taxon>
        <taxon>Eggerthellaceae</taxon>
        <taxon>Gordonibacter</taxon>
    </lineage>
</organism>
<sequence>MEIEAEDKALFVQRINDALVECGAHRYDYLAETPMVYEVDDHGEEWVRIEGVDHKRANVSIDSLPALMTDIRPLL</sequence>
<dbReference type="RefSeq" id="WP_114565930.1">
    <property type="nucleotide sequence ID" value="NZ_WPOC01000008.1"/>
</dbReference>
<comment type="caution">
    <text evidence="1">The sequence shown here is derived from an EMBL/GenBank/DDBJ whole genome shotgun (WGS) entry which is preliminary data.</text>
</comment>
<reference evidence="1 2" key="1">
    <citation type="submission" date="2019-11" db="EMBL/GenBank/DDBJ databases">
        <title>Whole genome shotgun sequencing (WGS) data from Adlercreutzia equolifaciens ResAG-91, Eggerthella lenta MRI-F36, MRI-F37, MRI-F40, ResAG-49, ResAG-88, ResAG-121, ResAG-145, and Gordonibacter sp. ResAG-5, ResAG-26, ResAG-43, ResAG-50, ResAG-59.</title>
        <authorList>
            <person name="Stoll D.A."/>
            <person name="Danylec N."/>
            <person name="Franz C.M.A.P."/>
            <person name="Huch M."/>
        </authorList>
    </citation>
    <scope>NUCLEOTIDE SEQUENCE [LARGE SCALE GENOMIC DNA]</scope>
    <source>
        <strain evidence="1 2">ResAG-59</strain>
    </source>
</reference>
<protein>
    <submittedName>
        <fullName evidence="1">Uncharacterized protein</fullName>
    </submittedName>
</protein>
<keyword evidence="2" id="KW-1185">Reference proteome</keyword>
<dbReference type="Proteomes" id="UP000468327">
    <property type="component" value="Unassembled WGS sequence"/>
</dbReference>
<evidence type="ECO:0000313" key="2">
    <source>
        <dbReference type="Proteomes" id="UP000468327"/>
    </source>
</evidence>
<evidence type="ECO:0000313" key="1">
    <source>
        <dbReference type="EMBL" id="MVN15007.1"/>
    </source>
</evidence>
<dbReference type="AlphaFoldDB" id="A0A6N8IGR8"/>
<dbReference type="EMBL" id="WPOC01000008">
    <property type="protein sequence ID" value="MVN15007.1"/>
    <property type="molecule type" value="Genomic_DNA"/>
</dbReference>